<evidence type="ECO:0000313" key="9">
    <source>
        <dbReference type="EMBL" id="KKR63080.1"/>
    </source>
</evidence>
<feature type="transmembrane region" description="Helical" evidence="8">
    <location>
        <begin position="6"/>
        <end position="22"/>
    </location>
</feature>
<comment type="subcellular location">
    <subcellularLocation>
        <location evidence="1">Membrane</location>
        <topology evidence="1">Single-pass membrane protein</topology>
    </subcellularLocation>
</comment>
<keyword evidence="6" id="KW-0811">Translocation</keyword>
<name>A0A0G0UTS7_9BACT</name>
<evidence type="ECO:0000256" key="3">
    <source>
        <dbReference type="ARBA" id="ARBA00022692"/>
    </source>
</evidence>
<evidence type="ECO:0000256" key="4">
    <source>
        <dbReference type="ARBA" id="ARBA00022927"/>
    </source>
</evidence>
<comment type="caution">
    <text evidence="9">The sequence shown here is derived from an EMBL/GenBank/DDBJ whole genome shotgun (WGS) entry which is preliminary data.</text>
</comment>
<keyword evidence="7 8" id="KW-0472">Membrane</keyword>
<gene>
    <name evidence="9" type="ORF">UU03_C0013G0006</name>
</gene>
<proteinExistence type="predicted"/>
<sequence length="59" mass="6631">MPNLGSPELIVIAIIVTWFFGAKKLKDLARGLGESTKEIKKFQKEIEEVKNIKEGNNES</sequence>
<organism evidence="9 10">
    <name type="scientific">Candidatus Woesebacteria bacterium GW2011_GWA1_40_45</name>
    <dbReference type="NCBI Taxonomy" id="1618554"/>
    <lineage>
        <taxon>Bacteria</taxon>
        <taxon>Candidatus Woeseibacteriota</taxon>
    </lineage>
</organism>
<evidence type="ECO:0000256" key="1">
    <source>
        <dbReference type="ARBA" id="ARBA00004167"/>
    </source>
</evidence>
<dbReference type="Proteomes" id="UP000034613">
    <property type="component" value="Unassembled WGS sequence"/>
</dbReference>
<evidence type="ECO:0000256" key="5">
    <source>
        <dbReference type="ARBA" id="ARBA00022989"/>
    </source>
</evidence>
<dbReference type="AlphaFoldDB" id="A0A0G0UTS7"/>
<evidence type="ECO:0000256" key="6">
    <source>
        <dbReference type="ARBA" id="ARBA00023010"/>
    </source>
</evidence>
<keyword evidence="2" id="KW-0813">Transport</keyword>
<reference evidence="9 10" key="1">
    <citation type="journal article" date="2015" name="Nature">
        <title>rRNA introns, odd ribosomes, and small enigmatic genomes across a large radiation of phyla.</title>
        <authorList>
            <person name="Brown C.T."/>
            <person name="Hug L.A."/>
            <person name="Thomas B.C."/>
            <person name="Sharon I."/>
            <person name="Castelle C.J."/>
            <person name="Singh A."/>
            <person name="Wilkins M.J."/>
            <person name="Williams K.H."/>
            <person name="Banfield J.F."/>
        </authorList>
    </citation>
    <scope>NUCLEOTIDE SEQUENCE [LARGE SCALE GENOMIC DNA]</scope>
</reference>
<dbReference type="InterPro" id="IPR003369">
    <property type="entry name" value="TatA/B/E"/>
</dbReference>
<dbReference type="GO" id="GO:0016020">
    <property type="term" value="C:membrane"/>
    <property type="evidence" value="ECO:0007669"/>
    <property type="project" value="UniProtKB-ARBA"/>
</dbReference>
<evidence type="ECO:0000313" key="10">
    <source>
        <dbReference type="Proteomes" id="UP000034613"/>
    </source>
</evidence>
<evidence type="ECO:0000256" key="2">
    <source>
        <dbReference type="ARBA" id="ARBA00022448"/>
    </source>
</evidence>
<protein>
    <submittedName>
        <fullName evidence="9">Sec-independent protein translocase protein TatA</fullName>
    </submittedName>
</protein>
<dbReference type="PANTHER" id="PTHR42982">
    <property type="entry name" value="SEC-INDEPENDENT PROTEIN TRANSLOCASE PROTEIN TATA"/>
    <property type="match status" value="1"/>
</dbReference>
<keyword evidence="3 8" id="KW-0812">Transmembrane</keyword>
<keyword evidence="5 8" id="KW-1133">Transmembrane helix</keyword>
<keyword evidence="4" id="KW-0653">Protein transport</keyword>
<dbReference type="Gene3D" id="1.20.5.3310">
    <property type="match status" value="1"/>
</dbReference>
<dbReference type="PANTHER" id="PTHR42982:SF1">
    <property type="entry name" value="SEC-INDEPENDENT PROTEIN TRANSLOCASE PROTEIN TATA"/>
    <property type="match status" value="1"/>
</dbReference>
<dbReference type="Pfam" id="PF02416">
    <property type="entry name" value="TatA_B_E"/>
    <property type="match status" value="1"/>
</dbReference>
<dbReference type="GO" id="GO:0015031">
    <property type="term" value="P:protein transport"/>
    <property type="evidence" value="ECO:0007669"/>
    <property type="project" value="UniProtKB-KW"/>
</dbReference>
<evidence type="ECO:0000256" key="7">
    <source>
        <dbReference type="ARBA" id="ARBA00023136"/>
    </source>
</evidence>
<dbReference type="EMBL" id="LBZB01000013">
    <property type="protein sequence ID" value="KKR63080.1"/>
    <property type="molecule type" value="Genomic_DNA"/>
</dbReference>
<evidence type="ECO:0000256" key="8">
    <source>
        <dbReference type="SAM" id="Phobius"/>
    </source>
</evidence>
<accession>A0A0G0UTS7</accession>